<name>A0AA88HT70_ARTSF</name>
<evidence type="ECO:0000256" key="5">
    <source>
        <dbReference type="ARBA" id="ARBA00022892"/>
    </source>
</evidence>
<dbReference type="InterPro" id="IPR024298">
    <property type="entry name" value="Sec16_Sec23-bd"/>
</dbReference>
<protein>
    <recommendedName>
        <fullName evidence="7">Sec16 Sec23-binding domain-containing protein</fullName>
    </recommendedName>
</protein>
<proteinExistence type="inferred from homology"/>
<evidence type="ECO:0000256" key="1">
    <source>
        <dbReference type="ARBA" id="ARBA00004240"/>
    </source>
</evidence>
<dbReference type="GO" id="GO:0007030">
    <property type="term" value="P:Golgi organization"/>
    <property type="evidence" value="ECO:0007669"/>
    <property type="project" value="TreeGrafter"/>
</dbReference>
<keyword evidence="5" id="KW-0931">ER-Golgi transport</keyword>
<keyword evidence="4" id="KW-0256">Endoplasmic reticulum</keyword>
<feature type="non-terminal residue" evidence="8">
    <location>
        <position position="1"/>
    </location>
</feature>
<dbReference type="GO" id="GO:0012507">
    <property type="term" value="C:ER to Golgi transport vesicle membrane"/>
    <property type="evidence" value="ECO:0007669"/>
    <property type="project" value="TreeGrafter"/>
</dbReference>
<sequence length="213" mass="23793">METYEYAKSLAFLNYSIRFLSAYKFKYALALVDHGLYSKGYKYCQNIWSCLRTSYTRDDIQLARNNLELGQKIILLDPNTINEDGQRTDHDWVTEASGIIWSSNPLPPPQETSTSNPDLGAAPVQPVLEATSSANSGPDEQTEKASGLFQKFTSIFGSEKVPQAVLPDDEKPKYVFDEAKKRWLGVENPDEETETPAFPPRSTFGGQPKAAQS</sequence>
<evidence type="ECO:0000313" key="8">
    <source>
        <dbReference type="EMBL" id="KAK2710422.1"/>
    </source>
</evidence>
<evidence type="ECO:0000259" key="7">
    <source>
        <dbReference type="Pfam" id="PF12931"/>
    </source>
</evidence>
<evidence type="ECO:0000313" key="9">
    <source>
        <dbReference type="Proteomes" id="UP001187531"/>
    </source>
</evidence>
<reference evidence="8" key="1">
    <citation type="submission" date="2023-07" db="EMBL/GenBank/DDBJ databases">
        <title>Chromosome-level genome assembly of Artemia franciscana.</title>
        <authorList>
            <person name="Jo E."/>
        </authorList>
    </citation>
    <scope>NUCLEOTIDE SEQUENCE</scope>
    <source>
        <tissue evidence="8">Whole body</tissue>
    </source>
</reference>
<feature type="region of interest" description="Disordered" evidence="6">
    <location>
        <begin position="102"/>
        <end position="122"/>
    </location>
</feature>
<accession>A0AA88HT70</accession>
<keyword evidence="3" id="KW-0813">Transport</keyword>
<dbReference type="PANTHER" id="PTHR13402:SF6">
    <property type="entry name" value="SECRETORY 16, ISOFORM I"/>
    <property type="match status" value="1"/>
</dbReference>
<dbReference type="GO" id="GO:0070973">
    <property type="term" value="P:protein localization to endoplasmic reticulum exit site"/>
    <property type="evidence" value="ECO:0007669"/>
    <property type="project" value="TreeGrafter"/>
</dbReference>
<dbReference type="PANTHER" id="PTHR13402">
    <property type="entry name" value="RGPR-RELATED"/>
    <property type="match status" value="1"/>
</dbReference>
<feature type="domain" description="Sec16 Sec23-binding" evidence="7">
    <location>
        <begin position="2"/>
        <end position="57"/>
    </location>
</feature>
<dbReference type="Pfam" id="PF12931">
    <property type="entry name" value="TPR_Sec16"/>
    <property type="match status" value="1"/>
</dbReference>
<dbReference type="GO" id="GO:0070971">
    <property type="term" value="C:endoplasmic reticulum exit site"/>
    <property type="evidence" value="ECO:0007669"/>
    <property type="project" value="TreeGrafter"/>
</dbReference>
<evidence type="ECO:0000256" key="3">
    <source>
        <dbReference type="ARBA" id="ARBA00022448"/>
    </source>
</evidence>
<organism evidence="8 9">
    <name type="scientific">Artemia franciscana</name>
    <name type="common">Brine shrimp</name>
    <name type="synonym">Artemia sanfranciscana</name>
    <dbReference type="NCBI Taxonomy" id="6661"/>
    <lineage>
        <taxon>Eukaryota</taxon>
        <taxon>Metazoa</taxon>
        <taxon>Ecdysozoa</taxon>
        <taxon>Arthropoda</taxon>
        <taxon>Crustacea</taxon>
        <taxon>Branchiopoda</taxon>
        <taxon>Anostraca</taxon>
        <taxon>Artemiidae</taxon>
        <taxon>Artemia</taxon>
    </lineage>
</organism>
<dbReference type="EMBL" id="JAVRJZ010000016">
    <property type="protein sequence ID" value="KAK2710422.1"/>
    <property type="molecule type" value="Genomic_DNA"/>
</dbReference>
<evidence type="ECO:0000256" key="6">
    <source>
        <dbReference type="SAM" id="MobiDB-lite"/>
    </source>
</evidence>
<evidence type="ECO:0000256" key="4">
    <source>
        <dbReference type="ARBA" id="ARBA00022824"/>
    </source>
</evidence>
<feature type="region of interest" description="Disordered" evidence="6">
    <location>
        <begin position="185"/>
        <end position="213"/>
    </location>
</feature>
<comment type="caution">
    <text evidence="8">The sequence shown here is derived from an EMBL/GenBank/DDBJ whole genome shotgun (WGS) entry which is preliminary data.</text>
</comment>
<dbReference type="Proteomes" id="UP001187531">
    <property type="component" value="Unassembled WGS sequence"/>
</dbReference>
<keyword evidence="9" id="KW-1185">Reference proteome</keyword>
<evidence type="ECO:0000256" key="2">
    <source>
        <dbReference type="ARBA" id="ARBA00005927"/>
    </source>
</evidence>
<dbReference type="GO" id="GO:0016192">
    <property type="term" value="P:vesicle-mediated transport"/>
    <property type="evidence" value="ECO:0007669"/>
    <property type="project" value="UniProtKB-KW"/>
</dbReference>
<gene>
    <name evidence="8" type="ORF">QYM36_011819</name>
</gene>
<comment type="similarity">
    <text evidence="2">Belongs to the SEC16 family.</text>
</comment>
<comment type="subcellular location">
    <subcellularLocation>
        <location evidence="1">Endoplasmic reticulum</location>
    </subcellularLocation>
</comment>
<dbReference type="AlphaFoldDB" id="A0AA88HT70"/>